<dbReference type="SUPFAM" id="SSF55826">
    <property type="entry name" value="YbaK/ProRS associated domain"/>
    <property type="match status" value="1"/>
</dbReference>
<evidence type="ECO:0000313" key="5">
    <source>
        <dbReference type="Proteomes" id="UP000560066"/>
    </source>
</evidence>
<dbReference type="PANTHER" id="PTHR31423">
    <property type="entry name" value="YBAK DOMAIN-CONTAINING PROTEIN"/>
    <property type="match status" value="1"/>
</dbReference>
<proteinExistence type="inferred from homology"/>
<dbReference type="InterPro" id="IPR036754">
    <property type="entry name" value="YbaK/aa-tRNA-synt-asso_dom_sf"/>
</dbReference>
<sequence>RRKGFWLVTVLQDRQVNLTQLAKKLRFAELVSAMLAKLQVGQGCATPLALFCDLGYVRLVLDSALLQGGYEKLHFHPVTNSATLGLSPDGFLKFVRSTGHQP</sequence>
<name>A0A7L2RTC8_9PASS</name>
<organism evidence="4 5">
    <name type="scientific">Neodrepanis coruscans</name>
    <name type="common">wattled asity</name>
    <dbReference type="NCBI Taxonomy" id="254563"/>
    <lineage>
        <taxon>Eukaryota</taxon>
        <taxon>Metazoa</taxon>
        <taxon>Chordata</taxon>
        <taxon>Craniata</taxon>
        <taxon>Vertebrata</taxon>
        <taxon>Euteleostomi</taxon>
        <taxon>Archelosauria</taxon>
        <taxon>Archosauria</taxon>
        <taxon>Dinosauria</taxon>
        <taxon>Saurischia</taxon>
        <taxon>Theropoda</taxon>
        <taxon>Coelurosauria</taxon>
        <taxon>Aves</taxon>
        <taxon>Neognathae</taxon>
        <taxon>Neoaves</taxon>
        <taxon>Telluraves</taxon>
        <taxon>Australaves</taxon>
        <taxon>Passeriformes</taxon>
        <taxon>Philepittidae</taxon>
        <taxon>Neodrepanis</taxon>
    </lineage>
</organism>
<dbReference type="InterPro" id="IPR040285">
    <property type="entry name" value="ProX/PRXD1"/>
</dbReference>
<comment type="similarity">
    <text evidence="1">Belongs to the PRORSD1 family.</text>
</comment>
<feature type="non-terminal residue" evidence="4">
    <location>
        <position position="1"/>
    </location>
</feature>
<dbReference type="Gene3D" id="3.90.960.10">
    <property type="entry name" value="YbaK/aminoacyl-tRNA synthetase-associated domain"/>
    <property type="match status" value="1"/>
</dbReference>
<dbReference type="AlphaFoldDB" id="A0A7L2RTC8"/>
<comment type="caution">
    <text evidence="4">The sequence shown here is derived from an EMBL/GenBank/DDBJ whole genome shotgun (WGS) entry which is preliminary data.</text>
</comment>
<dbReference type="EMBL" id="VYZS01255699">
    <property type="protein sequence ID" value="NXS12621.1"/>
    <property type="molecule type" value="Genomic_DNA"/>
</dbReference>
<evidence type="ECO:0000259" key="3">
    <source>
        <dbReference type="Pfam" id="PF04073"/>
    </source>
</evidence>
<accession>A0A7L2RTC8</accession>
<feature type="non-terminal residue" evidence="4">
    <location>
        <position position="102"/>
    </location>
</feature>
<evidence type="ECO:0000256" key="2">
    <source>
        <dbReference type="ARBA" id="ARBA00031612"/>
    </source>
</evidence>
<dbReference type="Pfam" id="PF04073">
    <property type="entry name" value="tRNA_edit"/>
    <property type="match status" value="1"/>
</dbReference>
<reference evidence="4 5" key="1">
    <citation type="submission" date="2019-09" db="EMBL/GenBank/DDBJ databases">
        <title>Bird 10,000 Genomes (B10K) Project - Family phase.</title>
        <authorList>
            <person name="Zhang G."/>
        </authorList>
    </citation>
    <scope>NUCLEOTIDE SEQUENCE [LARGE SCALE GENOMIC DNA]</scope>
    <source>
        <strain evidence="4">B10K-DU-002-79</strain>
    </source>
</reference>
<keyword evidence="5" id="KW-1185">Reference proteome</keyword>
<gene>
    <name evidence="4" type="primary">Prorsd1</name>
    <name evidence="4" type="ORF">NEOCOR_R08828</name>
</gene>
<dbReference type="GO" id="GO:0002161">
    <property type="term" value="F:aminoacyl-tRNA deacylase activity"/>
    <property type="evidence" value="ECO:0007669"/>
    <property type="project" value="InterPro"/>
</dbReference>
<evidence type="ECO:0000256" key="1">
    <source>
        <dbReference type="ARBA" id="ARBA00010201"/>
    </source>
</evidence>
<protein>
    <recommendedName>
        <fullName evidence="2">PrdX deacylase domain-containing protein 1</fullName>
    </recommendedName>
</protein>
<dbReference type="OrthoDB" id="424586at2759"/>
<dbReference type="PANTHER" id="PTHR31423:SF3">
    <property type="entry name" value="PROLYL-TRNA SYNTHETASE ASSOCIATED DOMAIN-CONTAINING PROTEIN 1-RELATED"/>
    <property type="match status" value="1"/>
</dbReference>
<dbReference type="InterPro" id="IPR007214">
    <property type="entry name" value="YbaK/aa-tRNA-synth-assoc-dom"/>
</dbReference>
<dbReference type="Proteomes" id="UP000560066">
    <property type="component" value="Unassembled WGS sequence"/>
</dbReference>
<evidence type="ECO:0000313" key="4">
    <source>
        <dbReference type="EMBL" id="NXS12621.1"/>
    </source>
</evidence>
<feature type="domain" description="YbaK/aminoacyl-tRNA synthetase-associated" evidence="3">
    <location>
        <begin position="2"/>
        <end position="94"/>
    </location>
</feature>